<dbReference type="Pfam" id="PF04020">
    <property type="entry name" value="Phage_holin_4_2"/>
    <property type="match status" value="1"/>
</dbReference>
<dbReference type="InterPro" id="IPR007165">
    <property type="entry name" value="Phage_holin_4_2"/>
</dbReference>
<dbReference type="PANTHER" id="PTHR37309:SF1">
    <property type="entry name" value="SLR0284 PROTEIN"/>
    <property type="match status" value="1"/>
</dbReference>
<reference evidence="2" key="1">
    <citation type="journal article" date="2012" name="Science">
        <title>Fermentation, hydrogen, and sulfur metabolism in multiple uncultivated bacterial phyla.</title>
        <authorList>
            <person name="Wrighton K.C."/>
            <person name="Thomas B.C."/>
            <person name="Sharon I."/>
            <person name="Miller C.S."/>
            <person name="Castelle C.J."/>
            <person name="VerBerkmoes N.C."/>
            <person name="Wilkins M.J."/>
            <person name="Hettich R.L."/>
            <person name="Lipton M.S."/>
            <person name="Williams K.H."/>
            <person name="Long P.E."/>
            <person name="Banfield J.F."/>
        </authorList>
    </citation>
    <scope>NUCLEOTIDE SEQUENCE [LARGE SCALE GENOMIC DNA]</scope>
</reference>
<sequence length="111" mass="12502">MSIIINLLISALAVIITAYLLPWVVVSGFITALLVAIVLWIVNTFIKPLILLLTLPINILTIWLFTFVINALLILLVSEIVPWFRVNGFWWALLFSIVLSLVNIVVFSVLK</sequence>
<comment type="caution">
    <text evidence="2">The sequence shown here is derived from an EMBL/GenBank/DDBJ whole genome shotgun (WGS) entry which is preliminary data.</text>
</comment>
<dbReference type="AlphaFoldDB" id="K2F894"/>
<feature type="transmembrane region" description="Helical" evidence="1">
    <location>
        <begin position="49"/>
        <end position="77"/>
    </location>
</feature>
<dbReference type="EMBL" id="AMFJ01000487">
    <property type="protein sequence ID" value="EKE27396.1"/>
    <property type="molecule type" value="Genomic_DNA"/>
</dbReference>
<keyword evidence="1" id="KW-0812">Transmembrane</keyword>
<evidence type="ECO:0000313" key="2">
    <source>
        <dbReference type="EMBL" id="EKE27396.1"/>
    </source>
</evidence>
<dbReference type="PANTHER" id="PTHR37309">
    <property type="entry name" value="SLR0284 PROTEIN"/>
    <property type="match status" value="1"/>
</dbReference>
<keyword evidence="1" id="KW-1133">Transmembrane helix</keyword>
<keyword evidence="1" id="KW-0472">Membrane</keyword>
<protein>
    <recommendedName>
        <fullName evidence="3">Phage holin family protein</fullName>
    </recommendedName>
</protein>
<proteinExistence type="predicted"/>
<name>K2F894_9BACT</name>
<gene>
    <name evidence="2" type="ORF">ACD_3C00213G0005</name>
</gene>
<evidence type="ECO:0008006" key="3">
    <source>
        <dbReference type="Google" id="ProtNLM"/>
    </source>
</evidence>
<feature type="transmembrane region" description="Helical" evidence="1">
    <location>
        <begin position="89"/>
        <end position="110"/>
    </location>
</feature>
<evidence type="ECO:0000256" key="1">
    <source>
        <dbReference type="SAM" id="Phobius"/>
    </source>
</evidence>
<accession>K2F894</accession>
<organism evidence="2">
    <name type="scientific">uncultured bacterium</name>
    <name type="common">gcode 4</name>
    <dbReference type="NCBI Taxonomy" id="1234023"/>
    <lineage>
        <taxon>Bacteria</taxon>
        <taxon>environmental samples</taxon>
    </lineage>
</organism>